<name>A0A553RG67_9TELE</name>
<reference evidence="5 6" key="1">
    <citation type="journal article" date="2019" name="Sci. Data">
        <title>Hybrid genome assembly and annotation of Danionella translucida.</title>
        <authorList>
            <person name="Kadobianskyi M."/>
            <person name="Schulze L."/>
            <person name="Schuelke M."/>
            <person name="Judkewitz B."/>
        </authorList>
    </citation>
    <scope>NUCLEOTIDE SEQUENCE [LARGE SCALE GENOMIC DNA]</scope>
    <source>
        <strain evidence="5 6">Bolton</strain>
    </source>
</reference>
<dbReference type="InterPro" id="IPR036860">
    <property type="entry name" value="SH2_dom_sf"/>
</dbReference>
<dbReference type="EMBL" id="SRMA01024144">
    <property type="protein sequence ID" value="TRZ01183.1"/>
    <property type="molecule type" value="Genomic_DNA"/>
</dbReference>
<feature type="region of interest" description="Disordered" evidence="3">
    <location>
        <begin position="230"/>
        <end position="262"/>
    </location>
</feature>
<dbReference type="SUPFAM" id="SSF55550">
    <property type="entry name" value="SH2 domain"/>
    <property type="match status" value="1"/>
</dbReference>
<dbReference type="PROSITE" id="PS50001">
    <property type="entry name" value="SH2"/>
    <property type="match status" value="1"/>
</dbReference>
<evidence type="ECO:0000256" key="3">
    <source>
        <dbReference type="SAM" id="MobiDB-lite"/>
    </source>
</evidence>
<dbReference type="InterPro" id="IPR000980">
    <property type="entry name" value="SH2"/>
</dbReference>
<dbReference type="GO" id="GO:0005737">
    <property type="term" value="C:cytoplasm"/>
    <property type="evidence" value="ECO:0007669"/>
    <property type="project" value="TreeGrafter"/>
</dbReference>
<protein>
    <recommendedName>
        <fullName evidence="4">SH2 domain-containing protein</fullName>
    </recommendedName>
</protein>
<dbReference type="PANTHER" id="PTHR14388:SF3">
    <property type="entry name" value="HEMATOPOIETIC SH2 DOMAIN-CONTAINING PROTEIN"/>
    <property type="match status" value="1"/>
</dbReference>
<accession>A0A553RG67</accession>
<comment type="caution">
    <text evidence="5">The sequence shown here is derived from an EMBL/GenBank/DDBJ whole genome shotgun (WGS) entry which is preliminary data.</text>
</comment>
<keyword evidence="1 2" id="KW-0727">SH2 domain</keyword>
<sequence>MAVPLPCRSTDAAFSWFTDFQRNCILKNGIVPEWFHGKISRKAAEEMLISKPPGYFLIRVSESRVGYTLSYRADDRFRHFMIDILPDNQFIIVGENKHYGSLHDLVAFHCRNPIHPYSELLTVACEQGGKTNYVELLFPQKKDGNSPVECIDTRQKQTLHSSVSEPNPSARLYPTLEMDIGSLNAQTTDHSSKPVPKPRTIFSEHRTFSEDTPPQLPPRVCLSSHPLTTTEEKSHGLMHSGFDRPTPNTPSEGRSKQKNQQLLKPVALSLAEIKKRLKKKHSKDHTYEQIPGDLCVVDVTFTGFECGSIKPTQSMENDYQELPSIANAIPIDGRLPQEYLNPPPFAPGY</sequence>
<dbReference type="PRINTS" id="PR00401">
    <property type="entry name" value="SH2DOMAIN"/>
</dbReference>
<dbReference type="Proteomes" id="UP000316079">
    <property type="component" value="Unassembled WGS sequence"/>
</dbReference>
<gene>
    <name evidence="5" type="ORF">DNTS_035503</name>
</gene>
<evidence type="ECO:0000313" key="5">
    <source>
        <dbReference type="EMBL" id="TRZ01183.1"/>
    </source>
</evidence>
<evidence type="ECO:0000256" key="2">
    <source>
        <dbReference type="PROSITE-ProRule" id="PRU00191"/>
    </source>
</evidence>
<proteinExistence type="predicted"/>
<dbReference type="SMART" id="SM00252">
    <property type="entry name" value="SH2"/>
    <property type="match status" value="1"/>
</dbReference>
<evidence type="ECO:0000259" key="4">
    <source>
        <dbReference type="PROSITE" id="PS50001"/>
    </source>
</evidence>
<dbReference type="Gene3D" id="3.30.505.10">
    <property type="entry name" value="SH2 domain"/>
    <property type="match status" value="1"/>
</dbReference>
<dbReference type="Pfam" id="PF00017">
    <property type="entry name" value="SH2"/>
    <property type="match status" value="1"/>
</dbReference>
<evidence type="ECO:0000256" key="1">
    <source>
        <dbReference type="ARBA" id="ARBA00022999"/>
    </source>
</evidence>
<organism evidence="5 6">
    <name type="scientific">Danionella cerebrum</name>
    <dbReference type="NCBI Taxonomy" id="2873325"/>
    <lineage>
        <taxon>Eukaryota</taxon>
        <taxon>Metazoa</taxon>
        <taxon>Chordata</taxon>
        <taxon>Craniata</taxon>
        <taxon>Vertebrata</taxon>
        <taxon>Euteleostomi</taxon>
        <taxon>Actinopterygii</taxon>
        <taxon>Neopterygii</taxon>
        <taxon>Teleostei</taxon>
        <taxon>Ostariophysi</taxon>
        <taxon>Cypriniformes</taxon>
        <taxon>Danionidae</taxon>
        <taxon>Danioninae</taxon>
        <taxon>Danionella</taxon>
    </lineage>
</organism>
<dbReference type="OrthoDB" id="67310at2759"/>
<dbReference type="AlphaFoldDB" id="A0A553RG67"/>
<dbReference type="PANTHER" id="PTHR14388">
    <property type="entry name" value="T CELL-SPECIFIC ADAPTER PROTEIN TSAD"/>
    <property type="match status" value="1"/>
</dbReference>
<evidence type="ECO:0000313" key="6">
    <source>
        <dbReference type="Proteomes" id="UP000316079"/>
    </source>
</evidence>
<keyword evidence="6" id="KW-1185">Reference proteome</keyword>
<feature type="domain" description="SH2" evidence="4">
    <location>
        <begin position="34"/>
        <end position="125"/>
    </location>
</feature>